<name>A0A0K1PNS1_9BACT</name>
<evidence type="ECO:0000313" key="1">
    <source>
        <dbReference type="EMBL" id="AKU94744.1"/>
    </source>
</evidence>
<reference evidence="1 2" key="1">
    <citation type="submission" date="2015-08" db="EMBL/GenBank/DDBJ databases">
        <authorList>
            <person name="Babu N.S."/>
            <person name="Beckwith C.J."/>
            <person name="Beseler K.G."/>
            <person name="Brison A."/>
            <person name="Carone J.V."/>
            <person name="Caskin T.P."/>
            <person name="Diamond M."/>
            <person name="Durham M.E."/>
            <person name="Foxe J.M."/>
            <person name="Go M."/>
            <person name="Henderson B.A."/>
            <person name="Jones I.B."/>
            <person name="McGettigan J.A."/>
            <person name="Micheletti S.J."/>
            <person name="Nasrallah M.E."/>
            <person name="Ortiz D."/>
            <person name="Piller C.R."/>
            <person name="Privatt S.R."/>
            <person name="Schneider S.L."/>
            <person name="Sharp S."/>
            <person name="Smith T.C."/>
            <person name="Stanton J.D."/>
            <person name="Ullery H.E."/>
            <person name="Wilson R.J."/>
            <person name="Serrano M.G."/>
            <person name="Buck G."/>
            <person name="Lee V."/>
            <person name="Wang Y."/>
            <person name="Carvalho R."/>
            <person name="Voegtly L."/>
            <person name="Shi R."/>
            <person name="Duckworth R."/>
            <person name="Johnson A."/>
            <person name="Loviza R."/>
            <person name="Walstead R."/>
            <person name="Shah Z."/>
            <person name="Kiflezghi M."/>
            <person name="Wade K."/>
            <person name="Ball S.L."/>
            <person name="Bradley K.W."/>
            <person name="Asai D.J."/>
            <person name="Bowman C.A."/>
            <person name="Russell D.A."/>
            <person name="Pope W.H."/>
            <person name="Jacobs-Sera D."/>
            <person name="Hendrix R.W."/>
            <person name="Hatfull G.F."/>
        </authorList>
    </citation>
    <scope>NUCLEOTIDE SEQUENCE [LARGE SCALE GENOMIC DNA]</scope>
    <source>
        <strain evidence="1 2">DSM 27648</strain>
    </source>
</reference>
<dbReference type="EMBL" id="CP012333">
    <property type="protein sequence ID" value="AKU94744.1"/>
    <property type="molecule type" value="Genomic_DNA"/>
</dbReference>
<protein>
    <submittedName>
        <fullName evidence="1">Uncharacterized protein</fullName>
    </submittedName>
</protein>
<evidence type="ECO:0000313" key="2">
    <source>
        <dbReference type="Proteomes" id="UP000064967"/>
    </source>
</evidence>
<proteinExistence type="predicted"/>
<dbReference type="AlphaFoldDB" id="A0A0K1PNS1"/>
<keyword evidence="2" id="KW-1185">Reference proteome</keyword>
<organism evidence="1 2">
    <name type="scientific">Labilithrix luteola</name>
    <dbReference type="NCBI Taxonomy" id="1391654"/>
    <lineage>
        <taxon>Bacteria</taxon>
        <taxon>Pseudomonadati</taxon>
        <taxon>Myxococcota</taxon>
        <taxon>Polyangia</taxon>
        <taxon>Polyangiales</taxon>
        <taxon>Labilitrichaceae</taxon>
        <taxon>Labilithrix</taxon>
    </lineage>
</organism>
<accession>A0A0K1PNS1</accession>
<gene>
    <name evidence="1" type="ORF">AKJ09_01408</name>
</gene>
<sequence length="49" mass="5116">MTFGYKEADFAAPVDVADVATARRSSETRSLCLPPLAPLASGFPFGGRA</sequence>
<dbReference type="Proteomes" id="UP000064967">
    <property type="component" value="Chromosome"/>
</dbReference>
<dbReference type="STRING" id="1391654.AKJ09_01408"/>
<dbReference type="KEGG" id="llu:AKJ09_01408"/>